<keyword evidence="3" id="KW-1185">Reference proteome</keyword>
<dbReference type="EMBL" id="KZ679259">
    <property type="protein sequence ID" value="PTB43228.1"/>
    <property type="molecule type" value="Genomic_DNA"/>
</dbReference>
<gene>
    <name evidence="2" type="ORF">M441DRAFT_56261</name>
</gene>
<proteinExistence type="predicted"/>
<evidence type="ECO:0000256" key="1">
    <source>
        <dbReference type="SAM" id="MobiDB-lite"/>
    </source>
</evidence>
<feature type="non-terminal residue" evidence="2">
    <location>
        <position position="101"/>
    </location>
</feature>
<feature type="compositionally biased region" description="Polar residues" evidence="1">
    <location>
        <begin position="77"/>
        <end position="93"/>
    </location>
</feature>
<protein>
    <submittedName>
        <fullName evidence="2">Uncharacterized protein</fullName>
    </submittedName>
</protein>
<accession>A0A2T3ZEJ5</accession>
<dbReference type="AlphaFoldDB" id="A0A2T3ZEJ5"/>
<feature type="region of interest" description="Disordered" evidence="1">
    <location>
        <begin position="77"/>
        <end position="101"/>
    </location>
</feature>
<evidence type="ECO:0000313" key="2">
    <source>
        <dbReference type="EMBL" id="PTB43228.1"/>
    </source>
</evidence>
<evidence type="ECO:0000313" key="3">
    <source>
        <dbReference type="Proteomes" id="UP000240493"/>
    </source>
</evidence>
<dbReference type="Proteomes" id="UP000240493">
    <property type="component" value="Unassembled WGS sequence"/>
</dbReference>
<organism evidence="2 3">
    <name type="scientific">Trichoderma asperellum (strain ATCC 204424 / CBS 433.97 / NBRC 101777)</name>
    <dbReference type="NCBI Taxonomy" id="1042311"/>
    <lineage>
        <taxon>Eukaryota</taxon>
        <taxon>Fungi</taxon>
        <taxon>Dikarya</taxon>
        <taxon>Ascomycota</taxon>
        <taxon>Pezizomycotina</taxon>
        <taxon>Sordariomycetes</taxon>
        <taxon>Hypocreomycetidae</taxon>
        <taxon>Hypocreales</taxon>
        <taxon>Hypocreaceae</taxon>
        <taxon>Trichoderma</taxon>
    </lineage>
</organism>
<sequence>MACLCASQITLCFTVTGPKGEIRNQRGERPQEAISVLCTDPEPRVIQVCEVNSIEKNLVLSENALLRLTIWSSSSGNKLACQPGQNPSSSSDVSCVPQGLL</sequence>
<name>A0A2T3ZEJ5_TRIA4</name>
<reference evidence="2 3" key="1">
    <citation type="submission" date="2016-07" db="EMBL/GenBank/DDBJ databases">
        <title>Multiple horizontal gene transfer events from other fungi enriched the ability of initially mycotrophic Trichoderma (Ascomycota) to feed on dead plant biomass.</title>
        <authorList>
            <consortium name="DOE Joint Genome Institute"/>
            <person name="Aerts A."/>
            <person name="Atanasova L."/>
            <person name="Chenthamara K."/>
            <person name="Zhang J."/>
            <person name="Grujic M."/>
            <person name="Henrissat B."/>
            <person name="Kuo A."/>
            <person name="Salamov A."/>
            <person name="Lipzen A."/>
            <person name="Labutti K."/>
            <person name="Barry K."/>
            <person name="Miao Y."/>
            <person name="Rahimi M.J."/>
            <person name="Shen Q."/>
            <person name="Grigoriev I.V."/>
            <person name="Kubicek C.P."/>
            <person name="Druzhinina I.S."/>
        </authorList>
    </citation>
    <scope>NUCLEOTIDE SEQUENCE [LARGE SCALE GENOMIC DNA]</scope>
    <source>
        <strain evidence="2 3">CBS 433.97</strain>
    </source>
</reference>